<dbReference type="Gene3D" id="2.60.40.10">
    <property type="entry name" value="Immunoglobulins"/>
    <property type="match status" value="1"/>
</dbReference>
<dbReference type="Proteomes" id="UP000075901">
    <property type="component" value="Unassembled WGS sequence"/>
</dbReference>
<keyword evidence="3" id="KW-1185">Reference proteome</keyword>
<feature type="compositionally biased region" description="Polar residues" evidence="1">
    <location>
        <begin position="46"/>
        <end position="55"/>
    </location>
</feature>
<dbReference type="InterPro" id="IPR013783">
    <property type="entry name" value="Ig-like_fold"/>
</dbReference>
<reference evidence="3" key="1">
    <citation type="submission" date="2013-09" db="EMBL/GenBank/DDBJ databases">
        <title>The Genome Sequence of Anopheles maculatus species B.</title>
        <authorList>
            <consortium name="The Broad Institute Genomics Platform"/>
            <person name="Neafsey D.E."/>
            <person name="Besansky N."/>
            <person name="Howell P."/>
            <person name="Walton C."/>
            <person name="Young S.K."/>
            <person name="Zeng Q."/>
            <person name="Gargeya S."/>
            <person name="Fitzgerald M."/>
            <person name="Haas B."/>
            <person name="Abouelleil A."/>
            <person name="Allen A.W."/>
            <person name="Alvarado L."/>
            <person name="Arachchi H.M."/>
            <person name="Berlin A.M."/>
            <person name="Chapman S.B."/>
            <person name="Gainer-Dewar J."/>
            <person name="Goldberg J."/>
            <person name="Griggs A."/>
            <person name="Gujja S."/>
            <person name="Hansen M."/>
            <person name="Howarth C."/>
            <person name="Imamovic A."/>
            <person name="Ireland A."/>
            <person name="Larimer J."/>
            <person name="McCowan C."/>
            <person name="Murphy C."/>
            <person name="Pearson M."/>
            <person name="Poon T.W."/>
            <person name="Priest M."/>
            <person name="Roberts A."/>
            <person name="Saif S."/>
            <person name="Shea T."/>
            <person name="Sisk P."/>
            <person name="Sykes S."/>
            <person name="Wortman J."/>
            <person name="Nusbaum C."/>
            <person name="Birren B."/>
        </authorList>
    </citation>
    <scope>NUCLEOTIDE SEQUENCE [LARGE SCALE GENOMIC DNA]</scope>
    <source>
        <strain evidence="3">maculatus3</strain>
    </source>
</reference>
<dbReference type="InterPro" id="IPR037448">
    <property type="entry name" value="Zig-8"/>
</dbReference>
<organism evidence="2 3">
    <name type="scientific">Anopheles maculatus</name>
    <dbReference type="NCBI Taxonomy" id="74869"/>
    <lineage>
        <taxon>Eukaryota</taxon>
        <taxon>Metazoa</taxon>
        <taxon>Ecdysozoa</taxon>
        <taxon>Arthropoda</taxon>
        <taxon>Hexapoda</taxon>
        <taxon>Insecta</taxon>
        <taxon>Pterygota</taxon>
        <taxon>Neoptera</taxon>
        <taxon>Endopterygota</taxon>
        <taxon>Diptera</taxon>
        <taxon>Nematocera</taxon>
        <taxon>Culicoidea</taxon>
        <taxon>Culicidae</taxon>
        <taxon>Anophelinae</taxon>
        <taxon>Anopheles</taxon>
        <taxon>Anopheles maculatus group</taxon>
    </lineage>
</organism>
<evidence type="ECO:0000313" key="3">
    <source>
        <dbReference type="Proteomes" id="UP000075901"/>
    </source>
</evidence>
<sequence>MGLITSTSSTTASTTSTATTTSSTTTTTNTIPSSSSWLESTSPSSTAGPYSTTTATVPSIETLPRFEALVQESPNSSRGKTLPLLGSGALRETLPQSAIDGGRGLATSKRGPGSSSSNAISSKGSITSTSVYDSLTSRRVPDSINAQTTVGPALVDVVGPSGSEASSSFSKITSANLILADGGGHGDTGKLGPGQKVPVGFSGSSSKASSGKSSNAKGASSEVEPSGNRLEAGDVTTTSEGNFSKMYFETDNHTTIASQVGSIAVLPCAVRNIGEGVVSWIRRKDYHLLTIGVTTYSSDERFNIIHSEDTEVSVRVICEAFTYAASSSA</sequence>
<reference evidence="2" key="2">
    <citation type="submission" date="2020-05" db="UniProtKB">
        <authorList>
            <consortium name="EnsemblMetazoa"/>
        </authorList>
    </citation>
    <scope>IDENTIFICATION</scope>
    <source>
        <strain evidence="2">maculatus3</strain>
    </source>
</reference>
<dbReference type="EnsemblMetazoa" id="AMAM002388-RA">
    <property type="protein sequence ID" value="AMAM002388-PA"/>
    <property type="gene ID" value="AMAM002388"/>
</dbReference>
<feature type="compositionally biased region" description="Low complexity" evidence="1">
    <location>
        <begin position="1"/>
        <end position="45"/>
    </location>
</feature>
<evidence type="ECO:0008006" key="4">
    <source>
        <dbReference type="Google" id="ProtNLM"/>
    </source>
</evidence>
<dbReference type="VEuPathDB" id="VectorBase:AMAM002388"/>
<proteinExistence type="predicted"/>
<dbReference type="AlphaFoldDB" id="A0A182S9J5"/>
<evidence type="ECO:0000313" key="2">
    <source>
        <dbReference type="EnsemblMetazoa" id="AMAM002388-PA"/>
    </source>
</evidence>
<feature type="compositionally biased region" description="Low complexity" evidence="1">
    <location>
        <begin position="202"/>
        <end position="221"/>
    </location>
</feature>
<feature type="region of interest" description="Disordered" evidence="1">
    <location>
        <begin position="70"/>
        <end position="124"/>
    </location>
</feature>
<feature type="compositionally biased region" description="Low complexity" evidence="1">
    <location>
        <begin position="114"/>
        <end position="124"/>
    </location>
</feature>
<feature type="region of interest" description="Disordered" evidence="1">
    <location>
        <begin position="1"/>
        <end position="55"/>
    </location>
</feature>
<feature type="region of interest" description="Disordered" evidence="1">
    <location>
        <begin position="186"/>
        <end position="236"/>
    </location>
</feature>
<protein>
    <recommendedName>
        <fullName evidence="4">Ig-like domain-containing protein</fullName>
    </recommendedName>
</protein>
<dbReference type="PANTHER" id="PTHR23279:SF37">
    <property type="entry name" value="DEFECTIVE PROBOSCIS EXTENSION RESPONSE 13, ISOFORM B"/>
    <property type="match status" value="1"/>
</dbReference>
<dbReference type="GO" id="GO:0050808">
    <property type="term" value="P:synapse organization"/>
    <property type="evidence" value="ECO:0007669"/>
    <property type="project" value="TreeGrafter"/>
</dbReference>
<dbReference type="GO" id="GO:0032589">
    <property type="term" value="C:neuron projection membrane"/>
    <property type="evidence" value="ECO:0007669"/>
    <property type="project" value="TreeGrafter"/>
</dbReference>
<evidence type="ECO:0000256" key="1">
    <source>
        <dbReference type="SAM" id="MobiDB-lite"/>
    </source>
</evidence>
<accession>A0A182S9J5</accession>
<name>A0A182S9J5_9DIPT</name>
<dbReference type="PANTHER" id="PTHR23279">
    <property type="entry name" value="DEFECTIVE PROBOSCIS EXTENSION RESPONSE DPR -RELATED"/>
    <property type="match status" value="1"/>
</dbReference>